<dbReference type="PRINTS" id="PR00813">
    <property type="entry name" value="BCTERIALGSPG"/>
</dbReference>
<keyword evidence="4" id="KW-1003">Cell membrane</keyword>
<keyword evidence="6" id="KW-0997">Cell inner membrane</keyword>
<evidence type="ECO:0000256" key="5">
    <source>
        <dbReference type="ARBA" id="ARBA00022481"/>
    </source>
</evidence>
<dbReference type="GO" id="GO:0015628">
    <property type="term" value="P:protein secretion by the type II secretion system"/>
    <property type="evidence" value="ECO:0007669"/>
    <property type="project" value="InterPro"/>
</dbReference>
<dbReference type="InterPro" id="IPR010054">
    <property type="entry name" value="Type2_sec_GspG"/>
</dbReference>
<accession>C6HW30</accession>
<dbReference type="InterPro" id="IPR045584">
    <property type="entry name" value="Pilin-like"/>
</dbReference>
<organism evidence="12 13">
    <name type="scientific">Leptospirillum ferrodiazotrophum</name>
    <dbReference type="NCBI Taxonomy" id="412449"/>
    <lineage>
        <taxon>Bacteria</taxon>
        <taxon>Pseudomonadati</taxon>
        <taxon>Nitrospirota</taxon>
        <taxon>Nitrospiria</taxon>
        <taxon>Nitrospirales</taxon>
        <taxon>Nitrospiraceae</taxon>
        <taxon>Leptospirillum</taxon>
    </lineage>
</organism>
<keyword evidence="9 10" id="KW-0472">Membrane</keyword>
<evidence type="ECO:0000313" key="12">
    <source>
        <dbReference type="EMBL" id="EES53135.1"/>
    </source>
</evidence>
<evidence type="ECO:0000256" key="8">
    <source>
        <dbReference type="ARBA" id="ARBA00022989"/>
    </source>
</evidence>
<dbReference type="Pfam" id="PF08334">
    <property type="entry name" value="T2SSG"/>
    <property type="match status" value="1"/>
</dbReference>
<dbReference type="NCBIfam" id="TIGR01710">
    <property type="entry name" value="typeII_sec_gspG"/>
    <property type="match status" value="1"/>
</dbReference>
<dbReference type="InterPro" id="IPR013545">
    <property type="entry name" value="T2SS_protein-GspG_C"/>
</dbReference>
<name>C6HW30_9BACT</name>
<evidence type="ECO:0000259" key="11">
    <source>
        <dbReference type="Pfam" id="PF08334"/>
    </source>
</evidence>
<keyword evidence="8 10" id="KW-1133">Transmembrane helix</keyword>
<evidence type="ECO:0000256" key="6">
    <source>
        <dbReference type="ARBA" id="ARBA00022519"/>
    </source>
</evidence>
<dbReference type="PANTHER" id="PTHR30093:SF44">
    <property type="entry name" value="TYPE II SECRETION SYSTEM CORE PROTEIN G"/>
    <property type="match status" value="1"/>
</dbReference>
<dbReference type="InterPro" id="IPR012902">
    <property type="entry name" value="N_methyl_site"/>
</dbReference>
<dbReference type="SUPFAM" id="SSF54523">
    <property type="entry name" value="Pili subunits"/>
    <property type="match status" value="1"/>
</dbReference>
<dbReference type="Pfam" id="PF07963">
    <property type="entry name" value="N_methyl"/>
    <property type="match status" value="1"/>
</dbReference>
<reference evidence="12 13" key="1">
    <citation type="journal article" date="2009" name="Appl. Environ. Microbiol.">
        <title>Community genomic and proteomic analyses of chemoautotrophic iron-oxidizing "Leptospirillum rubarum" (Group II) and "Leptospirillum ferrodiazotrophum" (Group III) bacteria in acid mine drainage biofilms.</title>
        <authorList>
            <person name="Goltsman D.S."/>
            <person name="Denef V.J."/>
            <person name="Singer S.W."/>
            <person name="VerBerkmoes N.C."/>
            <person name="Lefsrud M."/>
            <person name="Mueller R.S."/>
            <person name="Dick G.J."/>
            <person name="Sun C.L."/>
            <person name="Wheeler K.E."/>
            <person name="Zemla A."/>
            <person name="Baker B.J."/>
            <person name="Hauser L."/>
            <person name="Land M."/>
            <person name="Shah M.B."/>
            <person name="Thelen M.P."/>
            <person name="Hettich R.L."/>
            <person name="Banfield J.F."/>
        </authorList>
    </citation>
    <scope>NUCLEOTIDE SEQUENCE [LARGE SCALE GENOMIC DNA]</scope>
</reference>
<evidence type="ECO:0000256" key="1">
    <source>
        <dbReference type="ARBA" id="ARBA00004377"/>
    </source>
</evidence>
<keyword evidence="7 10" id="KW-0812">Transmembrane</keyword>
<feature type="domain" description="Type II secretion system protein GspG C-terminal" evidence="11">
    <location>
        <begin position="46"/>
        <end position="155"/>
    </location>
</feature>
<comment type="subcellular location">
    <subcellularLocation>
        <location evidence="1">Cell inner membrane</location>
        <topology evidence="1">Single-pass membrane protein</topology>
    </subcellularLocation>
</comment>
<evidence type="ECO:0000256" key="9">
    <source>
        <dbReference type="ARBA" id="ARBA00023136"/>
    </source>
</evidence>
<evidence type="ECO:0000256" key="10">
    <source>
        <dbReference type="SAM" id="Phobius"/>
    </source>
</evidence>
<evidence type="ECO:0000256" key="7">
    <source>
        <dbReference type="ARBA" id="ARBA00022692"/>
    </source>
</evidence>
<evidence type="ECO:0000256" key="3">
    <source>
        <dbReference type="ARBA" id="ARBA00020042"/>
    </source>
</evidence>
<dbReference type="PANTHER" id="PTHR30093">
    <property type="entry name" value="GENERAL SECRETION PATHWAY PROTEIN G"/>
    <property type="match status" value="1"/>
</dbReference>
<proteinExistence type="inferred from homology"/>
<dbReference type="GO" id="GO:0015627">
    <property type="term" value="C:type II protein secretion system complex"/>
    <property type="evidence" value="ECO:0007669"/>
    <property type="project" value="InterPro"/>
</dbReference>
<evidence type="ECO:0000256" key="4">
    <source>
        <dbReference type="ARBA" id="ARBA00022475"/>
    </source>
</evidence>
<evidence type="ECO:0000313" key="13">
    <source>
        <dbReference type="Proteomes" id="UP000009374"/>
    </source>
</evidence>
<dbReference type="EMBL" id="GG693868">
    <property type="protein sequence ID" value="EES53135.1"/>
    <property type="molecule type" value="Genomic_DNA"/>
</dbReference>
<dbReference type="GO" id="GO:0005886">
    <property type="term" value="C:plasma membrane"/>
    <property type="evidence" value="ECO:0007669"/>
    <property type="project" value="UniProtKB-SubCell"/>
</dbReference>
<comment type="similarity">
    <text evidence="2">Belongs to the GSP G family.</text>
</comment>
<dbReference type="Proteomes" id="UP000009374">
    <property type="component" value="Unassembled WGS sequence"/>
</dbReference>
<gene>
    <name evidence="12" type="ORF">UBAL3_80290008</name>
</gene>
<sequence length="159" mass="17641">MPEHRCFPSFLSRLRKKSPPEEGFTLIEIMVVIFIIALLAALVVPKIVGRTEEAKRTSALTQIREFENALSLYHLDNGSYPTTEQGLAALVKKPTLPPEPNSYKPGGYISKIPKDPWGHPYIYLSPGTHGEFDIMSYGADGARGGKGNNKDIVSWDLEK</sequence>
<evidence type="ECO:0000256" key="2">
    <source>
        <dbReference type="ARBA" id="ARBA00009984"/>
    </source>
</evidence>
<keyword evidence="13" id="KW-1185">Reference proteome</keyword>
<keyword evidence="5" id="KW-0488">Methylation</keyword>
<dbReference type="Gene3D" id="3.30.700.10">
    <property type="entry name" value="Glycoprotein, Type 4 Pilin"/>
    <property type="match status" value="1"/>
</dbReference>
<dbReference type="InterPro" id="IPR000983">
    <property type="entry name" value="Bac_GSPG_pilin"/>
</dbReference>
<dbReference type="AlphaFoldDB" id="C6HW30"/>
<dbReference type="NCBIfam" id="TIGR02532">
    <property type="entry name" value="IV_pilin_GFxxxE"/>
    <property type="match status" value="1"/>
</dbReference>
<feature type="transmembrane region" description="Helical" evidence="10">
    <location>
        <begin position="24"/>
        <end position="48"/>
    </location>
</feature>
<dbReference type="PROSITE" id="PS00409">
    <property type="entry name" value="PROKAR_NTER_METHYL"/>
    <property type="match status" value="1"/>
</dbReference>
<protein>
    <recommendedName>
        <fullName evidence="3">Type II secretion system core protein G</fullName>
    </recommendedName>
</protein>